<feature type="domain" description="Lipid/polyisoprenoid-binding YceI-like" evidence="1">
    <location>
        <begin position="44"/>
        <end position="208"/>
    </location>
</feature>
<dbReference type="Pfam" id="PF04264">
    <property type="entry name" value="YceI"/>
    <property type="match status" value="1"/>
</dbReference>
<reference evidence="3" key="1">
    <citation type="submission" date="2017-04" db="EMBL/GenBank/DDBJ databases">
        <authorList>
            <person name="Varghese N."/>
            <person name="Submissions S."/>
        </authorList>
    </citation>
    <scope>NUCLEOTIDE SEQUENCE [LARGE SCALE GENOMIC DNA]</scope>
    <source>
        <strain evidence="3">DSM 21164</strain>
    </source>
</reference>
<dbReference type="OrthoDB" id="5292899at2"/>
<protein>
    <submittedName>
        <fullName evidence="2">YceI-like domain-containing protein</fullName>
    </submittedName>
</protein>
<keyword evidence="3" id="KW-1185">Reference proteome</keyword>
<name>A0A1W2CQD9_9FLAO</name>
<dbReference type="PROSITE" id="PS51257">
    <property type="entry name" value="PROKAR_LIPOPROTEIN"/>
    <property type="match status" value="1"/>
</dbReference>
<dbReference type="AlphaFoldDB" id="A0A1W2CQD9"/>
<sequence>MKKSILVLSIAIASLSYSCKEVKKDKINDEVTTSSEMTSEKFSLVNDSTKVSFTAYKTTDKLPVGGTFKSINITNAKSASTPLEVMKGLKFNIPISSLFTNDPTGTRDPKITEFFFGVMANSDLISGIFKVDGDKCSIDVTMNGETANIPLETEINSENKYTFTGVMDLKQWKATAALASLNKVCDVLHTGPDGVSKTWDEVAIKGEVSFKQN</sequence>
<dbReference type="STRING" id="504486.SAMN05660703_3124"/>
<accession>A0A1W2CQD9</accession>
<dbReference type="Proteomes" id="UP000192360">
    <property type="component" value="Unassembled WGS sequence"/>
</dbReference>
<dbReference type="EMBL" id="FWXO01000007">
    <property type="protein sequence ID" value="SMC87174.1"/>
    <property type="molecule type" value="Genomic_DNA"/>
</dbReference>
<evidence type="ECO:0000313" key="3">
    <source>
        <dbReference type="Proteomes" id="UP000192360"/>
    </source>
</evidence>
<gene>
    <name evidence="2" type="ORF">SAMN05660703_3124</name>
</gene>
<dbReference type="Gene3D" id="2.40.128.110">
    <property type="entry name" value="Lipid/polyisoprenoid-binding, YceI-like"/>
    <property type="match status" value="1"/>
</dbReference>
<evidence type="ECO:0000259" key="1">
    <source>
        <dbReference type="Pfam" id="PF04264"/>
    </source>
</evidence>
<evidence type="ECO:0000313" key="2">
    <source>
        <dbReference type="EMBL" id="SMC87174.1"/>
    </source>
</evidence>
<proteinExistence type="predicted"/>
<dbReference type="InterPro" id="IPR036761">
    <property type="entry name" value="TTHA0802/YceI-like_sf"/>
</dbReference>
<dbReference type="InterPro" id="IPR007372">
    <property type="entry name" value="Lipid/polyisoprenoid-bd_YceI"/>
</dbReference>
<organism evidence="2 3">
    <name type="scientific">Cellulophaga tyrosinoxydans</name>
    <dbReference type="NCBI Taxonomy" id="504486"/>
    <lineage>
        <taxon>Bacteria</taxon>
        <taxon>Pseudomonadati</taxon>
        <taxon>Bacteroidota</taxon>
        <taxon>Flavobacteriia</taxon>
        <taxon>Flavobacteriales</taxon>
        <taxon>Flavobacteriaceae</taxon>
        <taxon>Cellulophaga</taxon>
    </lineage>
</organism>
<dbReference type="RefSeq" id="WP_084063084.1">
    <property type="nucleotide sequence ID" value="NZ_FWXO01000007.1"/>
</dbReference>